<dbReference type="PANTHER" id="PTHR43313">
    <property type="entry name" value="SHORT-CHAIN DEHYDROGENASE/REDUCTASE FAMILY 9C"/>
    <property type="match status" value="1"/>
</dbReference>
<accession>A0A553QS53</accession>
<sequence>MRTVTDNPQTSSEDCNVAIDDLKLQAFSMNLLTTSDLSKVTSCMQHALSVCHPRTRYSAGWDAKFLWIPLSYLPACAADILINALLPSVRPS</sequence>
<protein>
    <submittedName>
        <fullName evidence="3">Uncharacterized protein</fullName>
    </submittedName>
</protein>
<dbReference type="GO" id="GO:0008202">
    <property type="term" value="P:steroid metabolic process"/>
    <property type="evidence" value="ECO:0007669"/>
    <property type="project" value="TreeGrafter"/>
</dbReference>
<keyword evidence="2" id="KW-0472">Membrane</keyword>
<dbReference type="OrthoDB" id="5296at2759"/>
<dbReference type="AlphaFoldDB" id="A0A553QS53"/>
<name>A0A553QS53_9TELE</name>
<dbReference type="EMBL" id="SRMA01025597">
    <property type="protein sequence ID" value="TRY92795.1"/>
    <property type="molecule type" value="Genomic_DNA"/>
</dbReference>
<reference evidence="3 4" key="1">
    <citation type="journal article" date="2019" name="Sci. Data">
        <title>Hybrid genome assembly and annotation of Danionella translucida.</title>
        <authorList>
            <person name="Kadobianskyi M."/>
            <person name="Schulze L."/>
            <person name="Schuelke M."/>
            <person name="Judkewitz B."/>
        </authorList>
    </citation>
    <scope>NUCLEOTIDE SEQUENCE [LARGE SCALE GENOMIC DNA]</scope>
    <source>
        <strain evidence="3 4">Bolton</strain>
    </source>
</reference>
<dbReference type="Proteomes" id="UP000316079">
    <property type="component" value="Unassembled WGS sequence"/>
</dbReference>
<keyword evidence="2" id="KW-1133">Transmembrane helix</keyword>
<gene>
    <name evidence="3" type="ORF">DNTS_024865</name>
</gene>
<keyword evidence="2" id="KW-0812">Transmembrane</keyword>
<feature type="transmembrane region" description="Helical" evidence="2">
    <location>
        <begin position="65"/>
        <end position="86"/>
    </location>
</feature>
<keyword evidence="4" id="KW-1185">Reference proteome</keyword>
<organism evidence="3 4">
    <name type="scientific">Danionella cerebrum</name>
    <dbReference type="NCBI Taxonomy" id="2873325"/>
    <lineage>
        <taxon>Eukaryota</taxon>
        <taxon>Metazoa</taxon>
        <taxon>Chordata</taxon>
        <taxon>Craniata</taxon>
        <taxon>Vertebrata</taxon>
        <taxon>Euteleostomi</taxon>
        <taxon>Actinopterygii</taxon>
        <taxon>Neopterygii</taxon>
        <taxon>Teleostei</taxon>
        <taxon>Ostariophysi</taxon>
        <taxon>Cypriniformes</taxon>
        <taxon>Danionidae</taxon>
        <taxon>Danioninae</taxon>
        <taxon>Danionella</taxon>
    </lineage>
</organism>
<comment type="similarity">
    <text evidence="1">Belongs to the short-chain dehydrogenases/reductases (SDR) family.</text>
</comment>
<evidence type="ECO:0000313" key="4">
    <source>
        <dbReference type="Proteomes" id="UP000316079"/>
    </source>
</evidence>
<evidence type="ECO:0000256" key="2">
    <source>
        <dbReference type="SAM" id="Phobius"/>
    </source>
</evidence>
<evidence type="ECO:0000256" key="1">
    <source>
        <dbReference type="ARBA" id="ARBA00006484"/>
    </source>
</evidence>
<dbReference type="PANTHER" id="PTHR43313:SF47">
    <property type="entry name" value="RETINOL DEHYDROGENASE 7"/>
    <property type="match status" value="1"/>
</dbReference>
<comment type="caution">
    <text evidence="3">The sequence shown here is derived from an EMBL/GenBank/DDBJ whole genome shotgun (WGS) entry which is preliminary data.</text>
</comment>
<evidence type="ECO:0000313" key="3">
    <source>
        <dbReference type="EMBL" id="TRY92795.1"/>
    </source>
</evidence>
<proteinExistence type="inferred from homology"/>
<dbReference type="GO" id="GO:0016491">
    <property type="term" value="F:oxidoreductase activity"/>
    <property type="evidence" value="ECO:0007669"/>
    <property type="project" value="TreeGrafter"/>
</dbReference>